<dbReference type="GO" id="GO:0006508">
    <property type="term" value="P:proteolysis"/>
    <property type="evidence" value="ECO:0007669"/>
    <property type="project" value="InterPro"/>
</dbReference>
<sequence length="106" mass="11603">MMNLTTRQQHVLDTLINYQRKHGFPPTNTELAELLGCSSPNAAVDHLRALEKKGVITITRGVSRGICINTCNDDAETLALIKALVTDEADARERAITFLQGKGITL</sequence>
<feature type="domain" description="LexA repressor DNA-binding" evidence="1">
    <location>
        <begin position="1"/>
        <end position="65"/>
    </location>
</feature>
<dbReference type="AlphaFoldDB" id="A0A3U7JY74"/>
<dbReference type="Gene3D" id="1.10.10.10">
    <property type="entry name" value="Winged helix-like DNA-binding domain superfamily/Winged helix DNA-binding domain"/>
    <property type="match status" value="1"/>
</dbReference>
<dbReference type="RefSeq" id="WP_023252183.1">
    <property type="nucleotide sequence ID" value="NZ_MXWV01000026.1"/>
</dbReference>
<dbReference type="InterPro" id="IPR036388">
    <property type="entry name" value="WH-like_DNA-bd_sf"/>
</dbReference>
<dbReference type="GO" id="GO:0004252">
    <property type="term" value="F:serine-type endopeptidase activity"/>
    <property type="evidence" value="ECO:0007669"/>
    <property type="project" value="InterPro"/>
</dbReference>
<evidence type="ECO:0000313" key="2">
    <source>
        <dbReference type="EMBL" id="HAB2180258.1"/>
    </source>
</evidence>
<gene>
    <name evidence="2" type="ORF">GB201_08050</name>
</gene>
<evidence type="ECO:0000259" key="1">
    <source>
        <dbReference type="Pfam" id="PF01726"/>
    </source>
</evidence>
<accession>A0A3U7JY74</accession>
<organism evidence="2">
    <name type="scientific">Salmonella enterica subsp. enterica serovar Give</name>
    <dbReference type="NCBI Taxonomy" id="46626"/>
    <lineage>
        <taxon>Bacteria</taxon>
        <taxon>Pseudomonadati</taxon>
        <taxon>Pseudomonadota</taxon>
        <taxon>Gammaproteobacteria</taxon>
        <taxon>Enterobacterales</taxon>
        <taxon>Enterobacteriaceae</taxon>
        <taxon>Salmonella</taxon>
    </lineage>
</organism>
<dbReference type="InterPro" id="IPR036390">
    <property type="entry name" value="WH_DNA-bd_sf"/>
</dbReference>
<proteinExistence type="predicted"/>
<name>A0A3U7JY74_SALET</name>
<dbReference type="InterPro" id="IPR006199">
    <property type="entry name" value="LexA_DNA-bd_dom"/>
</dbReference>
<reference evidence="2" key="1">
    <citation type="journal article" date="2018" name="Genome Biol.">
        <title>SKESA: strategic k-mer extension for scrupulous assemblies.</title>
        <authorList>
            <person name="Souvorov A."/>
            <person name="Agarwala R."/>
            <person name="Lipman D.J."/>
        </authorList>
    </citation>
    <scope>NUCLEOTIDE SEQUENCE</scope>
    <source>
        <strain evidence="2">Salmonella enterica</strain>
    </source>
</reference>
<protein>
    <submittedName>
        <fullName evidence="2">LexA family transcriptional regulator</fullName>
    </submittedName>
</protein>
<reference evidence="2" key="2">
    <citation type="submission" date="2019-10" db="EMBL/GenBank/DDBJ databases">
        <authorList>
            <consortium name="NCBI Pathogen Detection Project"/>
        </authorList>
    </citation>
    <scope>NUCLEOTIDE SEQUENCE</scope>
    <source>
        <strain evidence="2">Salmonella enterica</strain>
    </source>
</reference>
<dbReference type="Pfam" id="PF01726">
    <property type="entry name" value="LexA_DNA_bind"/>
    <property type="match status" value="1"/>
</dbReference>
<dbReference type="EMBL" id="DAAFZQ010000004">
    <property type="protein sequence ID" value="HAB2180258.1"/>
    <property type="molecule type" value="Genomic_DNA"/>
</dbReference>
<comment type="caution">
    <text evidence="2">The sequence shown here is derived from an EMBL/GenBank/DDBJ whole genome shotgun (WGS) entry which is preliminary data.</text>
</comment>
<dbReference type="SUPFAM" id="SSF46785">
    <property type="entry name" value="Winged helix' DNA-binding domain"/>
    <property type="match status" value="1"/>
</dbReference>